<gene>
    <name evidence="1" type="ORF">CR513_57168</name>
</gene>
<evidence type="ECO:0000313" key="2">
    <source>
        <dbReference type="Proteomes" id="UP000257109"/>
    </source>
</evidence>
<dbReference type="PANTHER" id="PTHR10775:SF180">
    <property type="entry name" value="TRANSPOSON, EN_SPM-LIKE, TRANSPOSASE-ASSOCIATED DOMAIN PROTEIN-RELATED"/>
    <property type="match status" value="1"/>
</dbReference>
<name>A0A371EE23_MUCPR</name>
<dbReference type="Proteomes" id="UP000257109">
    <property type="component" value="Unassembled WGS sequence"/>
</dbReference>
<organism evidence="1 2">
    <name type="scientific">Mucuna pruriens</name>
    <name type="common">Velvet bean</name>
    <name type="synonym">Dolichos pruriens</name>
    <dbReference type="NCBI Taxonomy" id="157652"/>
    <lineage>
        <taxon>Eukaryota</taxon>
        <taxon>Viridiplantae</taxon>
        <taxon>Streptophyta</taxon>
        <taxon>Embryophyta</taxon>
        <taxon>Tracheophyta</taxon>
        <taxon>Spermatophyta</taxon>
        <taxon>Magnoliopsida</taxon>
        <taxon>eudicotyledons</taxon>
        <taxon>Gunneridae</taxon>
        <taxon>Pentapetalae</taxon>
        <taxon>rosids</taxon>
        <taxon>fabids</taxon>
        <taxon>Fabales</taxon>
        <taxon>Fabaceae</taxon>
        <taxon>Papilionoideae</taxon>
        <taxon>50 kb inversion clade</taxon>
        <taxon>NPAAA clade</taxon>
        <taxon>indigoferoid/millettioid clade</taxon>
        <taxon>Phaseoleae</taxon>
        <taxon>Mucuna</taxon>
    </lineage>
</organism>
<protein>
    <submittedName>
        <fullName evidence="1">Uncharacterized protein</fullName>
    </submittedName>
</protein>
<proteinExistence type="predicted"/>
<dbReference type="AlphaFoldDB" id="A0A371EE23"/>
<comment type="caution">
    <text evidence="1">The sequence shown here is derived from an EMBL/GenBank/DDBJ whole genome shotgun (WGS) entry which is preliminary data.</text>
</comment>
<sequence length="132" mass="15775">MRLLAMLRLFNLKEKMGELIKLLKTCFVKGIYYQIVPMRQRRYSIQWCGESRYKNKDGVCSSDVSIRGPLAKVLWYLLINLRFKTLFANSNDANLRWHVDERKFDGQLQYTANSMQWKKIDKFPNFGNELRN</sequence>
<evidence type="ECO:0000313" key="1">
    <source>
        <dbReference type="EMBL" id="RDX64290.1"/>
    </source>
</evidence>
<reference evidence="1" key="1">
    <citation type="submission" date="2018-05" db="EMBL/GenBank/DDBJ databases">
        <title>Draft genome of Mucuna pruriens seed.</title>
        <authorList>
            <person name="Nnadi N.E."/>
            <person name="Vos R."/>
            <person name="Hasami M.H."/>
            <person name="Devisetty U.K."/>
            <person name="Aguiy J.C."/>
        </authorList>
    </citation>
    <scope>NUCLEOTIDE SEQUENCE [LARGE SCALE GENOMIC DNA]</scope>
    <source>
        <strain evidence="1">JCA_2017</strain>
    </source>
</reference>
<keyword evidence="2" id="KW-1185">Reference proteome</keyword>
<feature type="non-terminal residue" evidence="1">
    <location>
        <position position="1"/>
    </location>
</feature>
<dbReference type="EMBL" id="QJKJ01014451">
    <property type="protein sequence ID" value="RDX64290.1"/>
    <property type="molecule type" value="Genomic_DNA"/>
</dbReference>
<dbReference type="PANTHER" id="PTHR10775">
    <property type="entry name" value="OS08G0208400 PROTEIN"/>
    <property type="match status" value="1"/>
</dbReference>
<accession>A0A371EE23</accession>